<dbReference type="Gene3D" id="2.150.10.10">
    <property type="entry name" value="Serralysin-like metalloprotease, C-terminal"/>
    <property type="match status" value="5"/>
</dbReference>
<dbReference type="PRINTS" id="PR00313">
    <property type="entry name" value="CABNDNGRPT"/>
</dbReference>
<dbReference type="PANTHER" id="PTHR38340">
    <property type="entry name" value="S-LAYER PROTEIN"/>
    <property type="match status" value="1"/>
</dbReference>
<proteinExistence type="predicted"/>
<keyword evidence="2" id="KW-0964">Secreted</keyword>
<organism evidence="4 5">
    <name type="scientific">Inquilinus ginsengisoli</name>
    <dbReference type="NCBI Taxonomy" id="363840"/>
    <lineage>
        <taxon>Bacteria</taxon>
        <taxon>Pseudomonadati</taxon>
        <taxon>Pseudomonadota</taxon>
        <taxon>Alphaproteobacteria</taxon>
        <taxon>Rhodospirillales</taxon>
        <taxon>Rhodospirillaceae</taxon>
        <taxon>Inquilinus</taxon>
    </lineage>
</organism>
<evidence type="ECO:0000313" key="5">
    <source>
        <dbReference type="Proteomes" id="UP001262410"/>
    </source>
</evidence>
<evidence type="ECO:0000256" key="1">
    <source>
        <dbReference type="ARBA" id="ARBA00004613"/>
    </source>
</evidence>
<dbReference type="InterPro" id="IPR018511">
    <property type="entry name" value="Hemolysin-typ_Ca-bd_CS"/>
</dbReference>
<keyword evidence="5" id="KW-1185">Reference proteome</keyword>
<comment type="caution">
    <text evidence="4">The sequence shown here is derived from an EMBL/GenBank/DDBJ whole genome shotgun (WGS) entry which is preliminary data.</text>
</comment>
<feature type="compositionally biased region" description="Gly residues" evidence="3">
    <location>
        <begin position="321"/>
        <end position="345"/>
    </location>
</feature>
<sequence>MAIFSVLNVTGIDSNGDFLGDGIQFGSLHNVASSGVALAPPPVFTPLGGTVFFNDLGSLTIVGTGLGFFPPVLVTGTVTSLTYTKLLPVFSITGTSVPLADLATAFLLGGDELTLLATVFSGDDTITGSSMADRLYGFAGNDIILGSDGNDTLRGGAGIDILDGGNGSDFANYQGSAAGVNVDLSTGINTGGDAQGDTLTSIENLYGSSNADHLTGNSGANIIGGENGDDVLVGNGGDDAMNGEAGNDNLDGGDGADRLVGAAGTDTIHGGTGVDSIDGGADNDTLFGDDGNDTVAGGDGDDQIDGGADNDALYGQAGADVMGGGDGNDVLRGGDGGDTLNGGTGNDVLEGDGGADALNGGDGIDTAYYANSASAVTVNLATGAGVGGDAQGDTLSGIEQVLGSAFNDVLTGDASANTLQGLGGDDTLTGGGGGDLLKGGAGNDTFVYLVIGDSTVAAAGKDVIGDFSTGDKIDLSAIDANGAGPGNGAFIFGTGAFTGVAGELRVVTIGGVQLVAADTNGDRQLDFAINVVSDHALTAADFTL</sequence>
<feature type="region of interest" description="Disordered" evidence="3">
    <location>
        <begin position="261"/>
        <end position="348"/>
    </location>
</feature>
<reference evidence="4 5" key="1">
    <citation type="submission" date="2023-07" db="EMBL/GenBank/DDBJ databases">
        <title>Sorghum-associated microbial communities from plants grown in Nebraska, USA.</title>
        <authorList>
            <person name="Schachtman D."/>
        </authorList>
    </citation>
    <scope>NUCLEOTIDE SEQUENCE [LARGE SCALE GENOMIC DNA]</scope>
    <source>
        <strain evidence="4 5">584</strain>
    </source>
</reference>
<evidence type="ECO:0000313" key="4">
    <source>
        <dbReference type="EMBL" id="MDR6290496.1"/>
    </source>
</evidence>
<gene>
    <name evidence="4" type="ORF">E9232_003022</name>
</gene>
<dbReference type="PANTHER" id="PTHR38340:SF1">
    <property type="entry name" value="S-LAYER PROTEIN"/>
    <property type="match status" value="1"/>
</dbReference>
<comment type="subcellular location">
    <subcellularLocation>
        <location evidence="1">Secreted</location>
    </subcellularLocation>
</comment>
<dbReference type="EMBL" id="JAVDPW010000005">
    <property type="protein sequence ID" value="MDR6290496.1"/>
    <property type="molecule type" value="Genomic_DNA"/>
</dbReference>
<dbReference type="Proteomes" id="UP001262410">
    <property type="component" value="Unassembled WGS sequence"/>
</dbReference>
<dbReference type="Pfam" id="PF00353">
    <property type="entry name" value="HemolysinCabind"/>
    <property type="match status" value="6"/>
</dbReference>
<dbReference type="PROSITE" id="PS00330">
    <property type="entry name" value="HEMOLYSIN_CALCIUM"/>
    <property type="match status" value="5"/>
</dbReference>
<dbReference type="RefSeq" id="WP_309794962.1">
    <property type="nucleotide sequence ID" value="NZ_JAVDPW010000005.1"/>
</dbReference>
<dbReference type="InterPro" id="IPR050557">
    <property type="entry name" value="RTX_toxin/Mannuronan_C5-epim"/>
</dbReference>
<evidence type="ECO:0000256" key="3">
    <source>
        <dbReference type="SAM" id="MobiDB-lite"/>
    </source>
</evidence>
<dbReference type="SUPFAM" id="SSF51120">
    <property type="entry name" value="beta-Roll"/>
    <property type="match status" value="4"/>
</dbReference>
<name>A0ABU1JPE8_9PROT</name>
<evidence type="ECO:0000256" key="2">
    <source>
        <dbReference type="ARBA" id="ARBA00022525"/>
    </source>
</evidence>
<protein>
    <submittedName>
        <fullName evidence="4">Ca2+-binding RTX toxin-like protein</fullName>
    </submittedName>
</protein>
<dbReference type="InterPro" id="IPR001343">
    <property type="entry name" value="Hemolysn_Ca-bd"/>
</dbReference>
<accession>A0ABU1JPE8</accession>
<dbReference type="InterPro" id="IPR011049">
    <property type="entry name" value="Serralysin-like_metalloprot_C"/>
</dbReference>